<dbReference type="InterPro" id="IPR000719">
    <property type="entry name" value="Prot_kinase_dom"/>
</dbReference>
<organism evidence="6 7">
    <name type="scientific">Tulasnella calospora MUT 4182</name>
    <dbReference type="NCBI Taxonomy" id="1051891"/>
    <lineage>
        <taxon>Eukaryota</taxon>
        <taxon>Fungi</taxon>
        <taxon>Dikarya</taxon>
        <taxon>Basidiomycota</taxon>
        <taxon>Agaricomycotina</taxon>
        <taxon>Agaricomycetes</taxon>
        <taxon>Cantharellales</taxon>
        <taxon>Tulasnellaceae</taxon>
        <taxon>Tulasnella</taxon>
    </lineage>
</organism>
<keyword evidence="1" id="KW-0808">Transferase</keyword>
<keyword evidence="2" id="KW-0547">Nucleotide-binding</keyword>
<dbReference type="GO" id="GO:0005524">
    <property type="term" value="F:ATP binding"/>
    <property type="evidence" value="ECO:0007669"/>
    <property type="project" value="UniProtKB-KW"/>
</dbReference>
<evidence type="ECO:0000256" key="2">
    <source>
        <dbReference type="ARBA" id="ARBA00022741"/>
    </source>
</evidence>
<accession>A0A0C3QCD9</accession>
<evidence type="ECO:0000313" key="7">
    <source>
        <dbReference type="Proteomes" id="UP000054248"/>
    </source>
</evidence>
<dbReference type="OrthoDB" id="69842at2759"/>
<reference evidence="7" key="2">
    <citation type="submission" date="2015-01" db="EMBL/GenBank/DDBJ databases">
        <title>Evolutionary Origins and Diversification of the Mycorrhizal Mutualists.</title>
        <authorList>
            <consortium name="DOE Joint Genome Institute"/>
            <consortium name="Mycorrhizal Genomics Consortium"/>
            <person name="Kohler A."/>
            <person name="Kuo A."/>
            <person name="Nagy L.G."/>
            <person name="Floudas D."/>
            <person name="Copeland A."/>
            <person name="Barry K.W."/>
            <person name="Cichocki N."/>
            <person name="Veneault-Fourrey C."/>
            <person name="LaButti K."/>
            <person name="Lindquist E.A."/>
            <person name="Lipzen A."/>
            <person name="Lundell T."/>
            <person name="Morin E."/>
            <person name="Murat C."/>
            <person name="Riley R."/>
            <person name="Ohm R."/>
            <person name="Sun H."/>
            <person name="Tunlid A."/>
            <person name="Henrissat B."/>
            <person name="Grigoriev I.V."/>
            <person name="Hibbett D.S."/>
            <person name="Martin F."/>
        </authorList>
    </citation>
    <scope>NUCLEOTIDE SEQUENCE [LARGE SCALE GENOMIC DNA]</scope>
    <source>
        <strain evidence="7">MUT 4182</strain>
    </source>
</reference>
<dbReference type="AlphaFoldDB" id="A0A0C3QCD9"/>
<name>A0A0C3QCD9_9AGAM</name>
<dbReference type="Pfam" id="PF00069">
    <property type="entry name" value="Pkinase"/>
    <property type="match status" value="1"/>
</dbReference>
<keyword evidence="4" id="KW-0067">ATP-binding</keyword>
<dbReference type="HOGENOM" id="CLU_000288_7_18_1"/>
<evidence type="ECO:0000256" key="3">
    <source>
        <dbReference type="ARBA" id="ARBA00022777"/>
    </source>
</evidence>
<evidence type="ECO:0000259" key="5">
    <source>
        <dbReference type="PROSITE" id="PS50011"/>
    </source>
</evidence>
<keyword evidence="3" id="KW-0418">Kinase</keyword>
<dbReference type="PANTHER" id="PTHR44329:SF288">
    <property type="entry name" value="MITOGEN-ACTIVATED PROTEIN KINASE KINASE KINASE 20"/>
    <property type="match status" value="1"/>
</dbReference>
<dbReference type="InterPro" id="IPR051681">
    <property type="entry name" value="Ser/Thr_Kinases-Pseudokinases"/>
</dbReference>
<dbReference type="EMBL" id="KN823094">
    <property type="protein sequence ID" value="KIO23031.1"/>
    <property type="molecule type" value="Genomic_DNA"/>
</dbReference>
<dbReference type="STRING" id="1051891.A0A0C3QCD9"/>
<dbReference type="PROSITE" id="PS50011">
    <property type="entry name" value="PROTEIN_KINASE_DOM"/>
    <property type="match status" value="1"/>
</dbReference>
<reference evidence="6 7" key="1">
    <citation type="submission" date="2014-04" db="EMBL/GenBank/DDBJ databases">
        <authorList>
            <consortium name="DOE Joint Genome Institute"/>
            <person name="Kuo A."/>
            <person name="Girlanda M."/>
            <person name="Perotto S."/>
            <person name="Kohler A."/>
            <person name="Nagy L.G."/>
            <person name="Floudas D."/>
            <person name="Copeland A."/>
            <person name="Barry K.W."/>
            <person name="Cichocki N."/>
            <person name="Veneault-Fourrey C."/>
            <person name="LaButti K."/>
            <person name="Lindquist E.A."/>
            <person name="Lipzen A."/>
            <person name="Lundell T."/>
            <person name="Morin E."/>
            <person name="Murat C."/>
            <person name="Sun H."/>
            <person name="Tunlid A."/>
            <person name="Henrissat B."/>
            <person name="Grigoriev I.V."/>
            <person name="Hibbett D.S."/>
            <person name="Martin F."/>
            <person name="Nordberg H.P."/>
            <person name="Cantor M.N."/>
            <person name="Hua S.X."/>
        </authorList>
    </citation>
    <scope>NUCLEOTIDE SEQUENCE [LARGE SCALE GENOMIC DNA]</scope>
    <source>
        <strain evidence="6 7">MUT 4182</strain>
    </source>
</reference>
<protein>
    <recommendedName>
        <fullName evidence="5">Protein kinase domain-containing protein</fullName>
    </recommendedName>
</protein>
<sequence length="297" mass="33046">LAHEVNLLNDLSHENVVKILGFVEDVGHGVGWMVFAWEQNGNLREFIRSAKWELPERVSLINDVARGLNYLHGRSPPICHGDLKSLNILVNPENLAVITDFGSARVVDSAGALKDVRAAGALTAEIAPSGDFITMTGPAWTIRWAAPELLDGYLPGLASDIWALGWICWEAVTGNFPFDKENDVAVVLRIAKADLPTVENHDQFRQIKALCSLMRECWKLDTCERPTAAKCQQTVLWMVVYLLRPGFSELIRAFAGSDHALSQRNGQLARNSLQRAFVCSRPDETVERPTYRSSRVL</sequence>
<dbReference type="InterPro" id="IPR008271">
    <property type="entry name" value="Ser/Thr_kinase_AS"/>
</dbReference>
<dbReference type="SMART" id="SM00220">
    <property type="entry name" value="S_TKc"/>
    <property type="match status" value="1"/>
</dbReference>
<dbReference type="PROSITE" id="PS00108">
    <property type="entry name" value="PROTEIN_KINASE_ST"/>
    <property type="match status" value="1"/>
</dbReference>
<evidence type="ECO:0000256" key="1">
    <source>
        <dbReference type="ARBA" id="ARBA00022679"/>
    </source>
</evidence>
<dbReference type="PANTHER" id="PTHR44329">
    <property type="entry name" value="SERINE/THREONINE-PROTEIN KINASE TNNI3K-RELATED"/>
    <property type="match status" value="1"/>
</dbReference>
<feature type="domain" description="Protein kinase" evidence="5">
    <location>
        <begin position="1"/>
        <end position="238"/>
    </location>
</feature>
<dbReference type="InterPro" id="IPR011009">
    <property type="entry name" value="Kinase-like_dom_sf"/>
</dbReference>
<keyword evidence="7" id="KW-1185">Reference proteome</keyword>
<evidence type="ECO:0000313" key="6">
    <source>
        <dbReference type="EMBL" id="KIO23031.1"/>
    </source>
</evidence>
<evidence type="ECO:0000256" key="4">
    <source>
        <dbReference type="ARBA" id="ARBA00022840"/>
    </source>
</evidence>
<feature type="non-terminal residue" evidence="6">
    <location>
        <position position="1"/>
    </location>
</feature>
<dbReference type="Proteomes" id="UP000054248">
    <property type="component" value="Unassembled WGS sequence"/>
</dbReference>
<dbReference type="SUPFAM" id="SSF56112">
    <property type="entry name" value="Protein kinase-like (PK-like)"/>
    <property type="match status" value="1"/>
</dbReference>
<gene>
    <name evidence="6" type="ORF">M407DRAFT_78553</name>
</gene>
<proteinExistence type="predicted"/>
<dbReference type="Gene3D" id="1.10.510.10">
    <property type="entry name" value="Transferase(Phosphotransferase) domain 1"/>
    <property type="match status" value="1"/>
</dbReference>
<dbReference type="GO" id="GO:0004674">
    <property type="term" value="F:protein serine/threonine kinase activity"/>
    <property type="evidence" value="ECO:0007669"/>
    <property type="project" value="TreeGrafter"/>
</dbReference>